<evidence type="ECO:0000313" key="5">
    <source>
        <dbReference type="Proteomes" id="UP001153636"/>
    </source>
</evidence>
<evidence type="ECO:0008006" key="6">
    <source>
        <dbReference type="Google" id="ProtNLM"/>
    </source>
</evidence>
<sequence>MLSRYRSVIKKGNSSCRFLSENLNVEVAQNFPKDTRVQVIENCTIKKIHQTNKKVTGVETDQGIIKCEYFVNCAGFWARGVGQLSEPYVKVPLHAVEHYYLHTKPLPSLDAMLPASSKERQLPEDWDHFHVLLEQLIHSVPSLDNAVLDKLCNRPEAFSPDCIAAAGGVGKATAKIIVNGDTDFDMYELEVSRFLGLHNNRKFLRDRVKEVPGLHYGLIYPFHEFQTGRNLRMSPVYPKLLEAGAVFGQVMGYERPTWFDPAHIGINQDAQVWSMPYRMAYTNTFGKPPWFDFVAKEYQACQESVGISDYSSFTKIDLWSKGNEIVDALQFVCSNDVDVPV</sequence>
<accession>A0A9P0CRJ9</accession>
<proteinExistence type="predicted"/>
<evidence type="ECO:0000313" key="4">
    <source>
        <dbReference type="EMBL" id="CAH1102941.1"/>
    </source>
</evidence>
<feature type="domain" description="FAD dependent oxidoreductase central" evidence="3">
    <location>
        <begin position="179"/>
        <end position="234"/>
    </location>
</feature>
<dbReference type="SUPFAM" id="SSF51905">
    <property type="entry name" value="FAD/NAD(P)-binding domain"/>
    <property type="match status" value="1"/>
</dbReference>
<dbReference type="SUPFAM" id="SSF54373">
    <property type="entry name" value="FAD-linked reductases, C-terminal domain"/>
    <property type="match status" value="1"/>
</dbReference>
<dbReference type="PANTHER" id="PTHR43757:SF15">
    <property type="entry name" value="PYRUVATE DEHYDROGENASE PHOSPHATASE REGULATORY SUBUNIT, MITOCHONDRIAL-LIKE"/>
    <property type="match status" value="1"/>
</dbReference>
<dbReference type="OrthoDB" id="429143at2759"/>
<evidence type="ECO:0000259" key="2">
    <source>
        <dbReference type="Pfam" id="PF01571"/>
    </source>
</evidence>
<dbReference type="InterPro" id="IPR028896">
    <property type="entry name" value="GcvT/YgfZ/DmdA"/>
</dbReference>
<dbReference type="Proteomes" id="UP001153636">
    <property type="component" value="Chromosome 13"/>
</dbReference>
<dbReference type="Pfam" id="PF16350">
    <property type="entry name" value="FAO_M"/>
    <property type="match status" value="1"/>
</dbReference>
<dbReference type="PANTHER" id="PTHR43757">
    <property type="entry name" value="AMINOMETHYLTRANSFERASE"/>
    <property type="match status" value="1"/>
</dbReference>
<dbReference type="InterPro" id="IPR006076">
    <property type="entry name" value="FAD-dep_OxRdtase"/>
</dbReference>
<dbReference type="AlphaFoldDB" id="A0A9P0CRJ9"/>
<name>A0A9P0CRJ9_9CUCU</name>
<feature type="domain" description="GCVT N-terminal" evidence="2">
    <location>
        <begin position="237"/>
        <end position="340"/>
    </location>
</feature>
<dbReference type="GO" id="GO:0005739">
    <property type="term" value="C:mitochondrion"/>
    <property type="evidence" value="ECO:0007669"/>
    <property type="project" value="TreeGrafter"/>
</dbReference>
<organism evidence="4 5">
    <name type="scientific">Psylliodes chrysocephalus</name>
    <dbReference type="NCBI Taxonomy" id="3402493"/>
    <lineage>
        <taxon>Eukaryota</taxon>
        <taxon>Metazoa</taxon>
        <taxon>Ecdysozoa</taxon>
        <taxon>Arthropoda</taxon>
        <taxon>Hexapoda</taxon>
        <taxon>Insecta</taxon>
        <taxon>Pterygota</taxon>
        <taxon>Neoptera</taxon>
        <taxon>Endopterygota</taxon>
        <taxon>Coleoptera</taxon>
        <taxon>Polyphaga</taxon>
        <taxon>Cucujiformia</taxon>
        <taxon>Chrysomeloidea</taxon>
        <taxon>Chrysomelidae</taxon>
        <taxon>Galerucinae</taxon>
        <taxon>Alticini</taxon>
        <taxon>Psylliodes</taxon>
    </lineage>
</organism>
<dbReference type="Pfam" id="PF01571">
    <property type="entry name" value="GCV_T"/>
    <property type="match status" value="1"/>
</dbReference>
<evidence type="ECO:0000259" key="3">
    <source>
        <dbReference type="Pfam" id="PF16350"/>
    </source>
</evidence>
<dbReference type="Gene3D" id="3.30.9.10">
    <property type="entry name" value="D-Amino Acid Oxidase, subunit A, domain 2"/>
    <property type="match status" value="1"/>
</dbReference>
<keyword evidence="5" id="KW-1185">Reference proteome</keyword>
<dbReference type="InterPro" id="IPR032503">
    <property type="entry name" value="FAO_M"/>
</dbReference>
<dbReference type="InterPro" id="IPR036188">
    <property type="entry name" value="FAD/NAD-bd_sf"/>
</dbReference>
<dbReference type="InterPro" id="IPR006222">
    <property type="entry name" value="GCVT_N"/>
</dbReference>
<dbReference type="Gene3D" id="3.50.50.60">
    <property type="entry name" value="FAD/NAD(P)-binding domain"/>
    <property type="match status" value="2"/>
</dbReference>
<reference evidence="4" key="1">
    <citation type="submission" date="2022-01" db="EMBL/GenBank/DDBJ databases">
        <authorList>
            <person name="King R."/>
        </authorList>
    </citation>
    <scope>NUCLEOTIDE SEQUENCE</scope>
</reference>
<dbReference type="SUPFAM" id="SSF103025">
    <property type="entry name" value="Folate-binding domain"/>
    <property type="match status" value="1"/>
</dbReference>
<dbReference type="EMBL" id="OV651825">
    <property type="protein sequence ID" value="CAH1102941.1"/>
    <property type="molecule type" value="Genomic_DNA"/>
</dbReference>
<dbReference type="InterPro" id="IPR027266">
    <property type="entry name" value="TrmE/GcvT-like"/>
</dbReference>
<feature type="domain" description="FAD dependent oxidoreductase" evidence="1">
    <location>
        <begin position="35"/>
        <end position="113"/>
    </location>
</feature>
<protein>
    <recommendedName>
        <fullName evidence="6">FAD dependent oxidoreductase domain-containing protein</fullName>
    </recommendedName>
</protein>
<evidence type="ECO:0000259" key="1">
    <source>
        <dbReference type="Pfam" id="PF01266"/>
    </source>
</evidence>
<dbReference type="Pfam" id="PF01266">
    <property type="entry name" value="DAO"/>
    <property type="match status" value="1"/>
</dbReference>
<gene>
    <name evidence="4" type="ORF">PSYICH_LOCUS3841</name>
</gene>
<dbReference type="Gene3D" id="3.30.1360.120">
    <property type="entry name" value="Probable tRNA modification gtpase trme, domain 1"/>
    <property type="match status" value="1"/>
</dbReference>